<reference evidence="1 2" key="1">
    <citation type="submission" date="2020-08" db="EMBL/GenBank/DDBJ databases">
        <title>Genomic Encyclopedia of Type Strains, Phase IV (KMG-IV): sequencing the most valuable type-strain genomes for metagenomic binning, comparative biology and taxonomic classification.</title>
        <authorList>
            <person name="Goeker M."/>
        </authorList>
    </citation>
    <scope>NUCLEOTIDE SEQUENCE [LARGE SCALE GENOMIC DNA]</scope>
    <source>
        <strain evidence="1 2">DSM 28570</strain>
    </source>
</reference>
<dbReference type="AlphaFoldDB" id="A0A840UTL3"/>
<comment type="caution">
    <text evidence="1">The sequence shown here is derived from an EMBL/GenBank/DDBJ whole genome shotgun (WGS) entry which is preliminary data.</text>
</comment>
<evidence type="ECO:0000313" key="2">
    <source>
        <dbReference type="Proteomes" id="UP000539642"/>
    </source>
</evidence>
<proteinExistence type="predicted"/>
<accession>A0A840UTL3</accession>
<organism evidence="1 2">
    <name type="scientific">Desulfoprunum benzoelyticum</name>
    <dbReference type="NCBI Taxonomy" id="1506996"/>
    <lineage>
        <taxon>Bacteria</taxon>
        <taxon>Pseudomonadati</taxon>
        <taxon>Thermodesulfobacteriota</taxon>
        <taxon>Desulfobulbia</taxon>
        <taxon>Desulfobulbales</taxon>
        <taxon>Desulfobulbaceae</taxon>
        <taxon>Desulfoprunum</taxon>
    </lineage>
</organism>
<sequence length="230" mass="26912">MEYGADYHDLATFYWDSGEKEKALQVAEDGLRRAKGRMDELRAFVAARAQETGDREKYMALQFDQTIDGLTFEKYKAFKAVCSAEEWSLFEPQLLLRLEHAGEATRLKISMHRKEYDEALAILTRGRYPMASWGGDYEIQVAQKLEKRYPEEILKYYLSGLGNLDRNADRKEYTRKAKVMVKVRHMLIDVLGDAVRWEKFARQVKRDNLRRPAFQQEFAQVVPGWRDLIG</sequence>
<protein>
    <submittedName>
        <fullName evidence="1">Uncharacterized protein</fullName>
    </submittedName>
</protein>
<gene>
    <name evidence="1" type="ORF">HNQ81_001824</name>
</gene>
<dbReference type="Proteomes" id="UP000539642">
    <property type="component" value="Unassembled WGS sequence"/>
</dbReference>
<keyword evidence="2" id="KW-1185">Reference proteome</keyword>
<evidence type="ECO:0000313" key="1">
    <source>
        <dbReference type="EMBL" id="MBB5348093.1"/>
    </source>
</evidence>
<name>A0A840UTL3_9BACT</name>
<dbReference type="EMBL" id="JACHEO010000009">
    <property type="protein sequence ID" value="MBB5348093.1"/>
    <property type="molecule type" value="Genomic_DNA"/>
</dbReference>